<sequence length="461" mass="48732">MFISVLDLFKIGIGPSSSHTMGPMAAANAFRHTIDQLIAQAPANCSYCVYCVLKGSLAFTGRGHATDRAVALGLHGYDPISLAGQDVNALVAKLWITDSVQLANGGRVGFIPEDDIVFDKSEPLPQHPNGMIFYLLDEEGKKILSETFFSIGGGFICTLDEISQLNAPLKIEATGAYPYPFDSADSMLEMAQQSGLSIAAMKRANELTRMSEQDLEQGLDAIWQAMCHCIEQGLSAQGHLPGGLGIGRRAQALFEQLQTNPEKGTLNDWLCAYAMAVNEENAAGHMVVTAPTNGAAGVIPAVIYHLLKHEEGTAQQVREFLLTAAAIGGLIKHRSSISGAEVGCQGEVGSAAAMAAAGLAAIRRGSPQQIENAAEIALEHHLGMTCDPVGGLVQVPCIERNGFGAIKAHTAAALACRGTGQHFISLDSCIEAMKQTGLEMSHKYKETSLGGLAVSVRITEC</sequence>
<comment type="similarity">
    <text evidence="3 11">Belongs to the iron-sulfur dependent L-serine dehydratase family.</text>
</comment>
<organism evidence="14 15">
    <name type="scientific">Nitrosomonas stercoris</name>
    <dbReference type="NCBI Taxonomy" id="1444684"/>
    <lineage>
        <taxon>Bacteria</taxon>
        <taxon>Pseudomonadati</taxon>
        <taxon>Pseudomonadota</taxon>
        <taxon>Betaproteobacteria</taxon>
        <taxon>Nitrosomonadales</taxon>
        <taxon>Nitrosomonadaceae</taxon>
        <taxon>Nitrosomonas</taxon>
    </lineage>
</organism>
<evidence type="ECO:0000256" key="5">
    <source>
        <dbReference type="ARBA" id="ARBA00022485"/>
    </source>
</evidence>
<comment type="cofactor">
    <cofactor evidence="1 11">
        <name>[4Fe-4S] cluster</name>
        <dbReference type="ChEBI" id="CHEBI:49883"/>
    </cofactor>
</comment>
<evidence type="ECO:0000313" key="14">
    <source>
        <dbReference type="EMBL" id="BBL35911.1"/>
    </source>
</evidence>
<dbReference type="Pfam" id="PF03315">
    <property type="entry name" value="SDH_beta"/>
    <property type="match status" value="1"/>
</dbReference>
<keyword evidence="4 11" id="KW-0312">Gluconeogenesis</keyword>
<dbReference type="GO" id="GO:0003941">
    <property type="term" value="F:L-serine ammonia-lyase activity"/>
    <property type="evidence" value="ECO:0007669"/>
    <property type="project" value="UniProtKB-UniRule"/>
</dbReference>
<evidence type="ECO:0000313" key="15">
    <source>
        <dbReference type="Proteomes" id="UP000316473"/>
    </source>
</evidence>
<protein>
    <recommendedName>
        <fullName evidence="11">L-serine dehydratase</fullName>
        <ecNumber evidence="11">4.3.1.17</ecNumber>
    </recommendedName>
</protein>
<evidence type="ECO:0000259" key="12">
    <source>
        <dbReference type="Pfam" id="PF03313"/>
    </source>
</evidence>
<dbReference type="InterPro" id="IPR004644">
    <property type="entry name" value="Fe-S_L-Ser_mono"/>
</dbReference>
<evidence type="ECO:0000256" key="11">
    <source>
        <dbReference type="RuleBase" id="RU366059"/>
    </source>
</evidence>
<feature type="domain" description="Serine dehydratase-like alpha subunit" evidence="12">
    <location>
        <begin position="194"/>
        <end position="453"/>
    </location>
</feature>
<dbReference type="GO" id="GO:0051539">
    <property type="term" value="F:4 iron, 4 sulfur cluster binding"/>
    <property type="evidence" value="ECO:0007669"/>
    <property type="project" value="UniProtKB-UniRule"/>
</dbReference>
<dbReference type="AlphaFoldDB" id="A0A4Y1YRR8"/>
<dbReference type="InterPro" id="IPR005131">
    <property type="entry name" value="Ser_deHydtase_bsu"/>
</dbReference>
<dbReference type="PANTHER" id="PTHR30182">
    <property type="entry name" value="L-SERINE DEHYDRATASE"/>
    <property type="match status" value="1"/>
</dbReference>
<dbReference type="NCBIfam" id="TIGR00720">
    <property type="entry name" value="sda_mono"/>
    <property type="match status" value="1"/>
</dbReference>
<keyword evidence="7 11" id="KW-0408">Iron</keyword>
<evidence type="ECO:0000256" key="10">
    <source>
        <dbReference type="ARBA" id="ARBA00049406"/>
    </source>
</evidence>
<dbReference type="EMBL" id="AP019755">
    <property type="protein sequence ID" value="BBL35911.1"/>
    <property type="molecule type" value="Genomic_DNA"/>
</dbReference>
<feature type="domain" description="Serine dehydratase beta chain" evidence="13">
    <location>
        <begin position="4"/>
        <end position="159"/>
    </location>
</feature>
<keyword evidence="6 11" id="KW-0479">Metal-binding</keyword>
<dbReference type="InterPro" id="IPR051318">
    <property type="entry name" value="Fe-S_L-Ser"/>
</dbReference>
<evidence type="ECO:0000256" key="4">
    <source>
        <dbReference type="ARBA" id="ARBA00022432"/>
    </source>
</evidence>
<reference evidence="14 15" key="1">
    <citation type="submission" date="2019-06" db="EMBL/GenBank/DDBJ databases">
        <title>Nitrosomonas stercoris KYUHI-S whole genome shotgun sequence.</title>
        <authorList>
            <person name="Nakagawa T."/>
            <person name="Tsuchiya Y."/>
            <person name="Takahashi R."/>
        </authorList>
    </citation>
    <scope>NUCLEOTIDE SEQUENCE [LARGE SCALE GENOMIC DNA]</scope>
    <source>
        <strain evidence="14 15">KYUHI-S</strain>
    </source>
</reference>
<keyword evidence="8 11" id="KW-0411">Iron-sulfur</keyword>
<dbReference type="EC" id="4.3.1.17" evidence="11"/>
<evidence type="ECO:0000256" key="2">
    <source>
        <dbReference type="ARBA" id="ARBA00004742"/>
    </source>
</evidence>
<keyword evidence="15" id="KW-1185">Reference proteome</keyword>
<dbReference type="PANTHER" id="PTHR30182:SF1">
    <property type="entry name" value="L-SERINE DEHYDRATASE 1"/>
    <property type="match status" value="1"/>
</dbReference>
<evidence type="ECO:0000256" key="9">
    <source>
        <dbReference type="ARBA" id="ARBA00023239"/>
    </source>
</evidence>
<evidence type="ECO:0000256" key="7">
    <source>
        <dbReference type="ARBA" id="ARBA00023004"/>
    </source>
</evidence>
<evidence type="ECO:0000256" key="6">
    <source>
        <dbReference type="ARBA" id="ARBA00022723"/>
    </source>
</evidence>
<evidence type="ECO:0000259" key="13">
    <source>
        <dbReference type="Pfam" id="PF03315"/>
    </source>
</evidence>
<dbReference type="Pfam" id="PF03313">
    <property type="entry name" value="SDH_alpha"/>
    <property type="match status" value="1"/>
</dbReference>
<name>A0A4Y1YRR8_9PROT</name>
<gene>
    <name evidence="14" type="ORF">Nstercoris_02189</name>
</gene>
<evidence type="ECO:0000256" key="1">
    <source>
        <dbReference type="ARBA" id="ARBA00001966"/>
    </source>
</evidence>
<keyword evidence="5 11" id="KW-0004">4Fe-4S</keyword>
<dbReference type="GO" id="GO:0046872">
    <property type="term" value="F:metal ion binding"/>
    <property type="evidence" value="ECO:0007669"/>
    <property type="project" value="UniProtKB-KW"/>
</dbReference>
<evidence type="ECO:0000256" key="3">
    <source>
        <dbReference type="ARBA" id="ARBA00008636"/>
    </source>
</evidence>
<keyword evidence="9 11" id="KW-0456">Lyase</keyword>
<dbReference type="Proteomes" id="UP000316473">
    <property type="component" value="Chromosome"/>
</dbReference>
<accession>A0A4Y1YRR8</accession>
<dbReference type="InterPro" id="IPR029009">
    <property type="entry name" value="ASB_dom_sf"/>
</dbReference>
<dbReference type="InterPro" id="IPR005130">
    <property type="entry name" value="Ser_deHydtase-like_asu"/>
</dbReference>
<dbReference type="SUPFAM" id="SSF143548">
    <property type="entry name" value="Serine metabolism enzymes domain"/>
    <property type="match status" value="1"/>
</dbReference>
<proteinExistence type="inferred from homology"/>
<dbReference type="KEGG" id="nst:Nstercoris_02189"/>
<comment type="catalytic activity">
    <reaction evidence="10 11">
        <text>L-serine = pyruvate + NH4(+)</text>
        <dbReference type="Rhea" id="RHEA:19169"/>
        <dbReference type="ChEBI" id="CHEBI:15361"/>
        <dbReference type="ChEBI" id="CHEBI:28938"/>
        <dbReference type="ChEBI" id="CHEBI:33384"/>
        <dbReference type="EC" id="4.3.1.17"/>
    </reaction>
</comment>
<dbReference type="Gene3D" id="3.30.1330.90">
    <property type="entry name" value="D-3-phosphoglycerate dehydrogenase, domain 3"/>
    <property type="match status" value="1"/>
</dbReference>
<evidence type="ECO:0000256" key="8">
    <source>
        <dbReference type="ARBA" id="ARBA00023014"/>
    </source>
</evidence>
<dbReference type="GO" id="GO:0006094">
    <property type="term" value="P:gluconeogenesis"/>
    <property type="evidence" value="ECO:0007669"/>
    <property type="project" value="UniProtKB-KW"/>
</dbReference>
<comment type="pathway">
    <text evidence="2">Carbohydrate biosynthesis; gluconeogenesis.</text>
</comment>